<gene>
    <name evidence="1" type="ORF">EHS24_005118</name>
</gene>
<dbReference type="AlphaFoldDB" id="A0A427Y6X0"/>
<name>A0A427Y6X0_9TREE</name>
<evidence type="ECO:0000313" key="1">
    <source>
        <dbReference type="EMBL" id="RSH86843.1"/>
    </source>
</evidence>
<keyword evidence="2" id="KW-1185">Reference proteome</keyword>
<dbReference type="Proteomes" id="UP000279236">
    <property type="component" value="Unassembled WGS sequence"/>
</dbReference>
<sequence>MIDYSSYPHIIDHILSLSARPELLVVRQTSHVFRDKADALLAAHVAVRVDSGRVVVEAKHVSGEGASSSVSNLRLPALAPFSTGADGEHAVLQTRVLPHVRTFDLDHSAMYPLDPDAVGLAARLPRVHTFRGSYDTNSPTTLLTARVRRGRSSWSDRIQLVINVCTDVWTLHLAEELFTAVQAVFAPLLADSPDVVILYGAKRYAAWSQRPGGPDSSYEGLRLALASFVAQRPGLRVALVGFDGIELVRTHTRTGDEDEDKYEFVNCPRLMRSPANHDLDVAYYTRKEYRSLIGLQRYAAQTTVSGDIWSFDHEVILLGPAGRQKYKVKGATLVKWIAYDYCIMTDIDTGRSARMSMTLEGETFAGEANVLDMGLEHGDHVQVVEV</sequence>
<dbReference type="GeneID" id="39589661"/>
<accession>A0A427Y6X0</accession>
<evidence type="ECO:0000313" key="2">
    <source>
        <dbReference type="Proteomes" id="UP000279236"/>
    </source>
</evidence>
<protein>
    <submittedName>
        <fullName evidence="1">Uncharacterized protein</fullName>
    </submittedName>
</protein>
<organism evidence="1 2">
    <name type="scientific">Apiotrichum porosum</name>
    <dbReference type="NCBI Taxonomy" id="105984"/>
    <lineage>
        <taxon>Eukaryota</taxon>
        <taxon>Fungi</taxon>
        <taxon>Dikarya</taxon>
        <taxon>Basidiomycota</taxon>
        <taxon>Agaricomycotina</taxon>
        <taxon>Tremellomycetes</taxon>
        <taxon>Trichosporonales</taxon>
        <taxon>Trichosporonaceae</taxon>
        <taxon>Apiotrichum</taxon>
    </lineage>
</organism>
<reference evidence="1 2" key="1">
    <citation type="submission" date="2018-11" db="EMBL/GenBank/DDBJ databases">
        <title>Genome sequence of Apiotrichum porosum DSM 27194.</title>
        <authorList>
            <person name="Aliyu H."/>
            <person name="Gorte O."/>
            <person name="Ochsenreither K."/>
        </authorList>
    </citation>
    <scope>NUCLEOTIDE SEQUENCE [LARGE SCALE GENOMIC DNA]</scope>
    <source>
        <strain evidence="1 2">DSM 27194</strain>
    </source>
</reference>
<dbReference type="RefSeq" id="XP_028479628.1">
    <property type="nucleotide sequence ID" value="XM_028620656.1"/>
</dbReference>
<dbReference type="EMBL" id="RSCE01000002">
    <property type="protein sequence ID" value="RSH86843.1"/>
    <property type="molecule type" value="Genomic_DNA"/>
</dbReference>
<proteinExistence type="predicted"/>
<comment type="caution">
    <text evidence="1">The sequence shown here is derived from an EMBL/GenBank/DDBJ whole genome shotgun (WGS) entry which is preliminary data.</text>
</comment>